<reference evidence="2 3" key="1">
    <citation type="journal article" date="2014" name="J. Microbiol.">
        <title>Diaminobutyricibacter tongyongensis gen. nov., sp. nov. and Homoserinibacter gongjuensis gen. nov., sp. nov. belong to the family Microbacteriaceae.</title>
        <authorList>
            <person name="Kim S.J."/>
            <person name="Ahn J.H."/>
            <person name="Weon H.Y."/>
            <person name="Hamada M."/>
            <person name="Suzuki K."/>
            <person name="Kwon S.W."/>
        </authorList>
    </citation>
    <scope>NUCLEOTIDE SEQUENCE [LARGE SCALE GENOMIC DNA]</scope>
    <source>
        <strain evidence="2 3">NBRC 108724</strain>
    </source>
</reference>
<evidence type="ECO:0000259" key="1">
    <source>
        <dbReference type="SMART" id="SM00843"/>
    </source>
</evidence>
<dbReference type="Proteomes" id="UP000474967">
    <property type="component" value="Unassembled WGS sequence"/>
</dbReference>
<evidence type="ECO:0000313" key="2">
    <source>
        <dbReference type="EMBL" id="NEN04659.1"/>
    </source>
</evidence>
<dbReference type="SUPFAM" id="SSF46785">
    <property type="entry name" value="Winged helix' DNA-binding domain"/>
    <property type="match status" value="1"/>
</dbReference>
<dbReference type="PANTHER" id="PTHR22683:SF41">
    <property type="entry name" value="DNA TRANSLOCASE FTSK"/>
    <property type="match status" value="1"/>
</dbReference>
<dbReference type="EMBL" id="JAAGWY010000001">
    <property type="protein sequence ID" value="NEN04659.1"/>
    <property type="molecule type" value="Genomic_DNA"/>
</dbReference>
<dbReference type="SMART" id="SM00843">
    <property type="entry name" value="Ftsk_gamma"/>
    <property type="match status" value="1"/>
</dbReference>
<dbReference type="Gene3D" id="1.10.10.10">
    <property type="entry name" value="Winged helix-like DNA-binding domain superfamily/Winged helix DNA-binding domain"/>
    <property type="match status" value="1"/>
</dbReference>
<dbReference type="InterPro" id="IPR018541">
    <property type="entry name" value="Ftsk_gamma"/>
</dbReference>
<organism evidence="2 3">
    <name type="scientific">Leifsonia tongyongensis</name>
    <dbReference type="NCBI Taxonomy" id="1268043"/>
    <lineage>
        <taxon>Bacteria</taxon>
        <taxon>Bacillati</taxon>
        <taxon>Actinomycetota</taxon>
        <taxon>Actinomycetes</taxon>
        <taxon>Micrococcales</taxon>
        <taxon>Microbacteriaceae</taxon>
        <taxon>Leifsonia</taxon>
    </lineage>
</organism>
<protein>
    <recommendedName>
        <fullName evidence="1">FtsK gamma domain-containing protein</fullName>
    </recommendedName>
</protein>
<keyword evidence="3" id="KW-1185">Reference proteome</keyword>
<proteinExistence type="predicted"/>
<sequence length="199" mass="21386">MGVGFRFGIGPLRFYIPLTSRRRAMVWTHPGCSIQHRSQGAADRCRNGRMAPTTASRVSISTAEIESQARLRHAQAELADVNAQLDRARANLRGVEGPAADQRVSTGSSDDQELLARAAELVVSTQFGSTSMLQRKLRVGFAKAGELMGLLETRGVVGPAEGSKARSVLYSVEELPALLITLRASEPSQIQNDEVGAGE</sequence>
<dbReference type="InterPro" id="IPR036390">
    <property type="entry name" value="WH_DNA-bd_sf"/>
</dbReference>
<gene>
    <name evidence="2" type="ORF">G3T36_02130</name>
</gene>
<feature type="domain" description="FtsK gamma" evidence="1">
    <location>
        <begin position="108"/>
        <end position="173"/>
    </location>
</feature>
<evidence type="ECO:0000313" key="3">
    <source>
        <dbReference type="Proteomes" id="UP000474967"/>
    </source>
</evidence>
<comment type="caution">
    <text evidence="2">The sequence shown here is derived from an EMBL/GenBank/DDBJ whole genome shotgun (WGS) entry which is preliminary data.</text>
</comment>
<dbReference type="InterPro" id="IPR036388">
    <property type="entry name" value="WH-like_DNA-bd_sf"/>
</dbReference>
<dbReference type="AlphaFoldDB" id="A0A6L9XTE1"/>
<dbReference type="InterPro" id="IPR050206">
    <property type="entry name" value="FtsK/SpoIIIE/SftA"/>
</dbReference>
<accession>A0A6L9XTE1</accession>
<name>A0A6L9XTE1_9MICO</name>
<dbReference type="Pfam" id="PF09397">
    <property type="entry name" value="FtsK_gamma"/>
    <property type="match status" value="1"/>
</dbReference>
<dbReference type="PANTHER" id="PTHR22683">
    <property type="entry name" value="SPORULATION PROTEIN RELATED"/>
    <property type="match status" value="1"/>
</dbReference>